<feature type="domain" description="MurNAc-LAA" evidence="3">
    <location>
        <begin position="1174"/>
        <end position="1307"/>
    </location>
</feature>
<keyword evidence="2" id="KW-0812">Transmembrane</keyword>
<accession>A0ABR8PPW6</accession>
<evidence type="ECO:0000256" key="1">
    <source>
        <dbReference type="ARBA" id="ARBA00022801"/>
    </source>
</evidence>
<name>A0ABR8PPW6_9CLOT</name>
<comment type="caution">
    <text evidence="4">The sequence shown here is derived from an EMBL/GenBank/DDBJ whole genome shotgun (WGS) entry which is preliminary data.</text>
</comment>
<keyword evidence="2" id="KW-1133">Transmembrane helix</keyword>
<evidence type="ECO:0000259" key="3">
    <source>
        <dbReference type="SMART" id="SM00646"/>
    </source>
</evidence>
<protein>
    <submittedName>
        <fullName evidence="4">N-acetylmuramoyl-L-alanine amidase</fullName>
    </submittedName>
</protein>
<proteinExistence type="predicted"/>
<dbReference type="Pfam" id="PF01520">
    <property type="entry name" value="Amidase_3"/>
    <property type="match status" value="1"/>
</dbReference>
<keyword evidence="2" id="KW-0472">Membrane</keyword>
<organism evidence="4 5">
    <name type="scientific">Clostridium cibarium</name>
    <dbReference type="NCBI Taxonomy" id="2762247"/>
    <lineage>
        <taxon>Bacteria</taxon>
        <taxon>Bacillati</taxon>
        <taxon>Bacillota</taxon>
        <taxon>Clostridia</taxon>
        <taxon>Eubacteriales</taxon>
        <taxon>Clostridiaceae</taxon>
        <taxon>Clostridium</taxon>
    </lineage>
</organism>
<dbReference type="InterPro" id="IPR013783">
    <property type="entry name" value="Ig-like_fold"/>
</dbReference>
<evidence type="ECO:0000313" key="5">
    <source>
        <dbReference type="Proteomes" id="UP000627781"/>
    </source>
</evidence>
<dbReference type="EMBL" id="JACSRA010000003">
    <property type="protein sequence ID" value="MBD7910221.1"/>
    <property type="molecule type" value="Genomic_DNA"/>
</dbReference>
<dbReference type="Pfam" id="PF01832">
    <property type="entry name" value="Glucosaminidase"/>
    <property type="match status" value="1"/>
</dbReference>
<dbReference type="InterPro" id="IPR002901">
    <property type="entry name" value="MGlyc_endo_b_GlcNAc-like_dom"/>
</dbReference>
<reference evidence="4 5" key="1">
    <citation type="submission" date="2020-08" db="EMBL/GenBank/DDBJ databases">
        <title>A Genomic Blueprint of the Chicken Gut Microbiome.</title>
        <authorList>
            <person name="Gilroy R."/>
            <person name="Ravi A."/>
            <person name="Getino M."/>
            <person name="Pursley I."/>
            <person name="Horton D.L."/>
            <person name="Alikhan N.-F."/>
            <person name="Baker D."/>
            <person name="Gharbi K."/>
            <person name="Hall N."/>
            <person name="Watson M."/>
            <person name="Adriaenssens E.M."/>
            <person name="Foster-Nyarko E."/>
            <person name="Jarju S."/>
            <person name="Secka A."/>
            <person name="Antonio M."/>
            <person name="Oren A."/>
            <person name="Chaudhuri R."/>
            <person name="La Ragione R.M."/>
            <person name="Hildebrand F."/>
            <person name="Pallen M.J."/>
        </authorList>
    </citation>
    <scope>NUCLEOTIDE SEQUENCE [LARGE SCALE GENOMIC DNA]</scope>
    <source>
        <strain evidence="4 5">Sa3CVN1</strain>
    </source>
</reference>
<keyword evidence="1" id="KW-0378">Hydrolase</keyword>
<evidence type="ECO:0000256" key="2">
    <source>
        <dbReference type="SAM" id="Phobius"/>
    </source>
</evidence>
<feature type="transmembrane region" description="Helical" evidence="2">
    <location>
        <begin position="30"/>
        <end position="48"/>
    </location>
</feature>
<dbReference type="InterPro" id="IPR050695">
    <property type="entry name" value="N-acetylmuramoyl_amidase_3"/>
</dbReference>
<dbReference type="SUPFAM" id="SSF53187">
    <property type="entry name" value="Zn-dependent exopeptidases"/>
    <property type="match status" value="1"/>
</dbReference>
<dbReference type="Proteomes" id="UP000627781">
    <property type="component" value="Unassembled WGS sequence"/>
</dbReference>
<gene>
    <name evidence="4" type="ORF">H9661_02520</name>
</gene>
<dbReference type="Gene3D" id="2.60.40.10">
    <property type="entry name" value="Immunoglobulins"/>
    <property type="match status" value="2"/>
</dbReference>
<dbReference type="Gene3D" id="3.40.630.40">
    <property type="entry name" value="Zn-dependent exopeptidases"/>
    <property type="match status" value="1"/>
</dbReference>
<keyword evidence="5" id="KW-1185">Reference proteome</keyword>
<dbReference type="CDD" id="cd02696">
    <property type="entry name" value="MurNAc-LAA"/>
    <property type="match status" value="1"/>
</dbReference>
<dbReference type="SMART" id="SM00646">
    <property type="entry name" value="Ami_3"/>
    <property type="match status" value="1"/>
</dbReference>
<sequence length="1310" mass="141003">MFTQYNKYDRIIKDIIRKGGRRVSKNKKNLAYFLIFAFIFNFLPAFTIKVKAASDDISIVSQTNITLEMAKKWAKKNGATDTFVNLADLYWKYGQARGGVNAAIAYVQSAKETGYGHFSGVLDESFHNPCGLKTSTGGSDTDPNAHKRFNNWDEGVQAHLDHLALYAGAVGYPRSDTYDSRQFASIKGTARTVVALGGRWAPSNTYGLEVLNLYNNLAIMQTNSVGHSVIDSPAYNSTVTSNEIEVTGWALNPSGIKQIEIYVDGQLKGTTKCTISRPDVANAYPGYMTGDISGYKSTLDMKSLSNGVRTITVKYYGNDGTIDNDTIKINLNKPTPLQCIDMLNVAGNKLSISGWAINPSGVKSVEVFVDGKSKGNATYGIARPDVKAVYTNYLNADKSGFSANLDVSDIQGGTRTVKIRQTGIDGSVFSSEGTINIDRPAPIMNIDSPSNNSTISGNSLFVGGWVLNNFGVKEVQIYVDGKFKGNADINLARPDVKSVYPQYTNAANSGFSKTVSISDIAGGNKIVEIKQVCNDGSSVSMKTNININKPNPIGCIDAPIDGAKVNGKTINVSGWALNSSNIKSVDIFVDGIAKGSATIGQPRPDVKSVYPQYTNAAISGFSKEVNIEDVAGGEKILKVVETGNDGTVYTNEARINIAKLQPITTVDTPGNGQSVSGDNLTISGWTINPAGIKQVKVYIDGTYVQDASIGISRPDVKAVYPQYNYAEKSGFRTNLDINNIPNGSRKIKVEQIGNDGTGSSVEIPITINRPEPIGCIDYPGYGESIDGSTLSLGGWVLNATGIKEVNVYIDDVLLGKANTGISRPDVKTVYPQYKNADKSGYNANIDIRDIKGGVRKLRVEQVGNDGSKSSVSINININKPTPIECIDTPISEQSISGKTLKISGWALNPSGVSKVEIYVDGKYKGVAQLGISRTDVAKAFPRYANGDKSGYSATVDINDVAPGRKTVEVRQYGNDGGTHFSLVSVNIQKKNPMVNIDSPSNNRVEQSDSLYVGGWTLNESGISKINVYVDDNKVASPTLTMNRPDVIAAFPGYQTSQLCGYQLSIGISNLAVGPRHTLKVESIGIDGTVATSTSTFYYKKKNTLIVIDPGHNYGGDYGADSSFNGVYYSETELNMLVAIKLQSNLQAQGYQVVMTRRLGERSMDDLNTSLRNRAILANDLNADLFISIHHNSAEPNTTARGSEVYYTERTSNERDAGMPPHNPDKFTKSRDLAIGTAERISSNTGFANRGGKGDVSSLGFGLSVLRNTKMPAILVECGYISNPTEASLLANNSIQQATANGITQAVKARY</sequence>
<dbReference type="PANTHER" id="PTHR30404:SF0">
    <property type="entry name" value="N-ACETYLMURAMOYL-L-ALANINE AMIDASE AMIC"/>
    <property type="match status" value="1"/>
</dbReference>
<evidence type="ECO:0000313" key="4">
    <source>
        <dbReference type="EMBL" id="MBD7910221.1"/>
    </source>
</evidence>
<dbReference type="InterPro" id="IPR002508">
    <property type="entry name" value="MurNAc-LAA_cat"/>
</dbReference>
<dbReference type="Pfam" id="PF17957">
    <property type="entry name" value="Big_7"/>
    <property type="match status" value="5"/>
</dbReference>
<dbReference type="PANTHER" id="PTHR30404">
    <property type="entry name" value="N-ACETYLMURAMOYL-L-ALANINE AMIDASE"/>
    <property type="match status" value="1"/>
</dbReference>